<feature type="transmembrane region" description="Helical" evidence="7">
    <location>
        <begin position="87"/>
        <end position="107"/>
    </location>
</feature>
<feature type="transmembrane region" description="Helical" evidence="7">
    <location>
        <begin position="54"/>
        <end position="75"/>
    </location>
</feature>
<dbReference type="EMBL" id="BSDI01000027">
    <property type="protein sequence ID" value="GLH99774.1"/>
    <property type="molecule type" value="Genomic_DNA"/>
</dbReference>
<evidence type="ECO:0000256" key="3">
    <source>
        <dbReference type="ARBA" id="ARBA00022692"/>
    </source>
</evidence>
<feature type="transmembrane region" description="Helical" evidence="7">
    <location>
        <begin position="331"/>
        <end position="352"/>
    </location>
</feature>
<evidence type="ECO:0000256" key="4">
    <source>
        <dbReference type="ARBA" id="ARBA00022989"/>
    </source>
</evidence>
<feature type="transmembrane region" description="Helical" evidence="7">
    <location>
        <begin position="278"/>
        <end position="300"/>
    </location>
</feature>
<evidence type="ECO:0000256" key="5">
    <source>
        <dbReference type="ARBA" id="ARBA00023136"/>
    </source>
</evidence>
<feature type="transmembrane region" description="Helical" evidence="7">
    <location>
        <begin position="159"/>
        <end position="175"/>
    </location>
</feature>
<dbReference type="RefSeq" id="WP_281899664.1">
    <property type="nucleotide sequence ID" value="NZ_BSDI01000027.1"/>
</dbReference>
<organism evidence="9 10">
    <name type="scientific">Phytohabitans aurantiacus</name>
    <dbReference type="NCBI Taxonomy" id="3016789"/>
    <lineage>
        <taxon>Bacteria</taxon>
        <taxon>Bacillati</taxon>
        <taxon>Actinomycetota</taxon>
        <taxon>Actinomycetes</taxon>
        <taxon>Micromonosporales</taxon>
        <taxon>Micromonosporaceae</taxon>
    </lineage>
</organism>
<dbReference type="CDD" id="cd06173">
    <property type="entry name" value="MFS_MefA_like"/>
    <property type="match status" value="1"/>
</dbReference>
<keyword evidence="10" id="KW-1185">Reference proteome</keyword>
<evidence type="ECO:0000256" key="2">
    <source>
        <dbReference type="ARBA" id="ARBA00022475"/>
    </source>
</evidence>
<comment type="caution">
    <text evidence="9">The sequence shown here is derived from an EMBL/GenBank/DDBJ whole genome shotgun (WGS) entry which is preliminary data.</text>
</comment>
<sequence>MTGDGRPAKGARLLGPLADRDFALLWSARALSLIGDYTFRIALITYIISATGSAAGLAVATTVLLVPALVFYVAGGVAGDRVRSRRQIMVGADLLCALATAAMALSAPSGKVWVVVALAVLIGVGEGFFQPAAFAFVADIVPAEGRMAANSANSLARQIALVVGPVIGGSVAAFWSPAAAFAVNAVSFLLSGALVLAIRRDTATRATAPAGDARPSGARWRTVLADAATGVRYIAGRRALLLVFVVGSVANAVFVGNLDVAIPFVFSPDGVEQAARLGIFVTLEGVGAIAGAVLLARLVASGRSPNLMLVLAWMAASIAVVGFIGRHPSAYTAAIAYGVGLHFFNSLFMTTLHNTVPERLMSRVGSLTFLCFNGLMPLGTLLIGLLVVLLGARGAALWTGAGLVAVCLAGTAALRLLPRDEPDPSPLAGGRPLERTDHA</sequence>
<dbReference type="InterPro" id="IPR036259">
    <property type="entry name" value="MFS_trans_sf"/>
</dbReference>
<keyword evidence="4 7" id="KW-1133">Transmembrane helix</keyword>
<evidence type="ECO:0000256" key="6">
    <source>
        <dbReference type="SAM" id="MobiDB-lite"/>
    </source>
</evidence>
<feature type="region of interest" description="Disordered" evidence="6">
    <location>
        <begin position="420"/>
        <end position="439"/>
    </location>
</feature>
<dbReference type="Proteomes" id="UP001144280">
    <property type="component" value="Unassembled WGS sequence"/>
</dbReference>
<evidence type="ECO:0000259" key="8">
    <source>
        <dbReference type="PROSITE" id="PS50850"/>
    </source>
</evidence>
<keyword evidence="3 7" id="KW-0812">Transmembrane</keyword>
<dbReference type="Pfam" id="PF07690">
    <property type="entry name" value="MFS_1"/>
    <property type="match status" value="1"/>
</dbReference>
<dbReference type="PANTHER" id="PTHR23513">
    <property type="entry name" value="INTEGRAL MEMBRANE EFFLUX PROTEIN-RELATED"/>
    <property type="match status" value="1"/>
</dbReference>
<feature type="transmembrane region" description="Helical" evidence="7">
    <location>
        <begin position="181"/>
        <end position="198"/>
    </location>
</feature>
<feature type="transmembrane region" description="Helical" evidence="7">
    <location>
        <begin position="307"/>
        <end position="325"/>
    </location>
</feature>
<dbReference type="InterPro" id="IPR020846">
    <property type="entry name" value="MFS_dom"/>
</dbReference>
<comment type="subcellular location">
    <subcellularLocation>
        <location evidence="1">Cell membrane</location>
        <topology evidence="1">Multi-pass membrane protein</topology>
    </subcellularLocation>
</comment>
<dbReference type="PROSITE" id="PS50850">
    <property type="entry name" value="MFS"/>
    <property type="match status" value="1"/>
</dbReference>
<evidence type="ECO:0000313" key="9">
    <source>
        <dbReference type="EMBL" id="GLH99774.1"/>
    </source>
</evidence>
<accession>A0ABQ5QZB5</accession>
<reference evidence="9" key="1">
    <citation type="submission" date="2022-12" db="EMBL/GenBank/DDBJ databases">
        <title>New Phytohabitans aurantiacus sp. RD004123 nov., an actinomycete isolated from soil.</title>
        <authorList>
            <person name="Triningsih D.W."/>
            <person name="Harunari E."/>
            <person name="Igarashi Y."/>
        </authorList>
    </citation>
    <scope>NUCLEOTIDE SEQUENCE</scope>
    <source>
        <strain evidence="9">RD004123</strain>
    </source>
</reference>
<feature type="transmembrane region" description="Helical" evidence="7">
    <location>
        <begin position="395"/>
        <end position="417"/>
    </location>
</feature>
<dbReference type="SUPFAM" id="SSF103473">
    <property type="entry name" value="MFS general substrate transporter"/>
    <property type="match status" value="1"/>
</dbReference>
<keyword evidence="2" id="KW-1003">Cell membrane</keyword>
<feature type="transmembrane region" description="Helical" evidence="7">
    <location>
        <begin position="364"/>
        <end position="389"/>
    </location>
</feature>
<dbReference type="PANTHER" id="PTHR23513:SF11">
    <property type="entry name" value="STAPHYLOFERRIN A TRANSPORTER"/>
    <property type="match status" value="1"/>
</dbReference>
<feature type="transmembrane region" description="Helical" evidence="7">
    <location>
        <begin position="113"/>
        <end position="138"/>
    </location>
</feature>
<feature type="domain" description="Major facilitator superfamily (MFS) profile" evidence="8">
    <location>
        <begin position="1"/>
        <end position="203"/>
    </location>
</feature>
<keyword evidence="5 7" id="KW-0472">Membrane</keyword>
<evidence type="ECO:0000313" key="10">
    <source>
        <dbReference type="Proteomes" id="UP001144280"/>
    </source>
</evidence>
<protein>
    <recommendedName>
        <fullName evidence="8">Major facilitator superfamily (MFS) profile domain-containing protein</fullName>
    </recommendedName>
</protein>
<evidence type="ECO:0000256" key="7">
    <source>
        <dbReference type="SAM" id="Phobius"/>
    </source>
</evidence>
<evidence type="ECO:0000256" key="1">
    <source>
        <dbReference type="ARBA" id="ARBA00004651"/>
    </source>
</evidence>
<gene>
    <name evidence="9" type="ORF">Pa4123_50500</name>
</gene>
<dbReference type="Gene3D" id="1.20.1250.20">
    <property type="entry name" value="MFS general substrate transporter like domains"/>
    <property type="match status" value="1"/>
</dbReference>
<feature type="transmembrane region" description="Helical" evidence="7">
    <location>
        <begin position="239"/>
        <end position="266"/>
    </location>
</feature>
<feature type="transmembrane region" description="Helical" evidence="7">
    <location>
        <begin position="30"/>
        <end position="48"/>
    </location>
</feature>
<dbReference type="InterPro" id="IPR011701">
    <property type="entry name" value="MFS"/>
</dbReference>
<name>A0ABQ5QZB5_9ACTN</name>
<proteinExistence type="predicted"/>